<dbReference type="AlphaFoldDB" id="A0A8S4QYR3"/>
<reference evidence="1" key="1">
    <citation type="submission" date="2022-03" db="EMBL/GenBank/DDBJ databases">
        <authorList>
            <person name="Lindestad O."/>
        </authorList>
    </citation>
    <scope>NUCLEOTIDE SEQUENCE</scope>
</reference>
<evidence type="ECO:0000313" key="1">
    <source>
        <dbReference type="EMBL" id="CAH2227422.1"/>
    </source>
</evidence>
<accession>A0A8S4QYR3</accession>
<dbReference type="EMBL" id="CAKXAJ010023130">
    <property type="protein sequence ID" value="CAH2227422.1"/>
    <property type="molecule type" value="Genomic_DNA"/>
</dbReference>
<name>A0A8S4QYR3_9NEOP</name>
<keyword evidence="2" id="KW-1185">Reference proteome</keyword>
<evidence type="ECO:0000313" key="2">
    <source>
        <dbReference type="Proteomes" id="UP000838756"/>
    </source>
</evidence>
<gene>
    <name evidence="1" type="primary">jg60</name>
    <name evidence="1" type="ORF">PAEG_LOCUS7937</name>
</gene>
<protein>
    <submittedName>
        <fullName evidence="1">Jg60 protein</fullName>
    </submittedName>
</protein>
<sequence>MCRDNIAHITVHGCQVKCVSEYVYLGQTITLSKEGQEIEISRRFQLGWVAFGTLSDVLNILCTSTMCTSTMTYGAETWTLTKKVVHRLKVVQRAMERAMLSLSLLDKIPNVEIRNRTGITDIVQRAAGLKLGGPHMSRGGRAVEPSDSGLATAHWTQASADHQLG</sequence>
<organism evidence="1 2">
    <name type="scientific">Pararge aegeria aegeria</name>
    <dbReference type="NCBI Taxonomy" id="348720"/>
    <lineage>
        <taxon>Eukaryota</taxon>
        <taxon>Metazoa</taxon>
        <taxon>Ecdysozoa</taxon>
        <taxon>Arthropoda</taxon>
        <taxon>Hexapoda</taxon>
        <taxon>Insecta</taxon>
        <taxon>Pterygota</taxon>
        <taxon>Neoptera</taxon>
        <taxon>Endopterygota</taxon>
        <taxon>Lepidoptera</taxon>
        <taxon>Glossata</taxon>
        <taxon>Ditrysia</taxon>
        <taxon>Papilionoidea</taxon>
        <taxon>Nymphalidae</taxon>
        <taxon>Satyrinae</taxon>
        <taxon>Satyrini</taxon>
        <taxon>Parargina</taxon>
        <taxon>Pararge</taxon>
    </lineage>
</organism>
<comment type="caution">
    <text evidence="1">The sequence shown here is derived from an EMBL/GenBank/DDBJ whole genome shotgun (WGS) entry which is preliminary data.</text>
</comment>
<dbReference type="Proteomes" id="UP000838756">
    <property type="component" value="Unassembled WGS sequence"/>
</dbReference>
<dbReference type="OrthoDB" id="407509at2759"/>
<proteinExistence type="predicted"/>
<dbReference type="PANTHER" id="PTHR47027:SF29">
    <property type="entry name" value="C2H2-TYPE DOMAIN-CONTAINING PROTEIN"/>
    <property type="match status" value="1"/>
</dbReference>
<dbReference type="PANTHER" id="PTHR47027">
    <property type="entry name" value="REVERSE TRANSCRIPTASE DOMAIN-CONTAINING PROTEIN"/>
    <property type="match status" value="1"/>
</dbReference>